<evidence type="ECO:0000313" key="5">
    <source>
        <dbReference type="EMBL" id="GAA3654364.1"/>
    </source>
</evidence>
<dbReference type="RefSeq" id="WP_344874674.1">
    <property type="nucleotide sequence ID" value="NZ_BAAAZP010000027.1"/>
</dbReference>
<dbReference type="InterPro" id="IPR032823">
    <property type="entry name" value="BCA_ABC_TP_C"/>
</dbReference>
<keyword evidence="6" id="KW-1185">Reference proteome</keyword>
<dbReference type="Gene3D" id="3.40.50.300">
    <property type="entry name" value="P-loop containing nucleotide triphosphate hydrolases"/>
    <property type="match status" value="1"/>
</dbReference>
<proteinExistence type="predicted"/>
<dbReference type="InterPro" id="IPR003593">
    <property type="entry name" value="AAA+_ATPase"/>
</dbReference>
<evidence type="ECO:0000256" key="1">
    <source>
        <dbReference type="ARBA" id="ARBA00022448"/>
    </source>
</evidence>
<dbReference type="SMART" id="SM00382">
    <property type="entry name" value="AAA"/>
    <property type="match status" value="1"/>
</dbReference>
<evidence type="ECO:0000256" key="3">
    <source>
        <dbReference type="ARBA" id="ARBA00022840"/>
    </source>
</evidence>
<evidence type="ECO:0000259" key="4">
    <source>
        <dbReference type="PROSITE" id="PS50893"/>
    </source>
</evidence>
<dbReference type="PANTHER" id="PTHR45772:SF4">
    <property type="entry name" value="ABC TRANSPORTER ATP-BINDING PROTEIN"/>
    <property type="match status" value="1"/>
</dbReference>
<name>A0ABP7BBZ9_9ACTN</name>
<dbReference type="PROSITE" id="PS50893">
    <property type="entry name" value="ABC_TRANSPORTER_2"/>
    <property type="match status" value="1"/>
</dbReference>
<protein>
    <submittedName>
        <fullName evidence="5">ABC transporter ATP-binding protein</fullName>
    </submittedName>
</protein>
<keyword evidence="3 5" id="KW-0067">ATP-binding</keyword>
<keyword evidence="2" id="KW-0547">Nucleotide-binding</keyword>
<dbReference type="Pfam" id="PF12399">
    <property type="entry name" value="BCA_ABC_TP_C"/>
    <property type="match status" value="1"/>
</dbReference>
<dbReference type="GO" id="GO:0005524">
    <property type="term" value="F:ATP binding"/>
    <property type="evidence" value="ECO:0007669"/>
    <property type="project" value="UniProtKB-KW"/>
</dbReference>
<dbReference type="SUPFAM" id="SSF52540">
    <property type="entry name" value="P-loop containing nucleoside triphosphate hydrolases"/>
    <property type="match status" value="1"/>
</dbReference>
<keyword evidence="1" id="KW-0813">Transport</keyword>
<dbReference type="Proteomes" id="UP001500902">
    <property type="component" value="Unassembled WGS sequence"/>
</dbReference>
<sequence>MPEPDAPSGDLRPSLEITELSLLLGGVRALSDVNVVVEPATIVGLVGPNGAGKTSLFNCVCGYYPATSGRIRVEGVDVTRRRPHEMPRYGVARTFQHPILEPQYTVLENVLTGGHIGIRSGPLSYALRLPQAVRQERRTIAAARELLGYLEIEHQADLPAGELSYGGQKRVELARALLTGPKLLLLDELASGLTHEEVMDLAEVIKRIRVDHRIAVLLVEHHMGMISAITDKVIALVEGVKVAEGTAAQVQRDPAVVEAYLGAA</sequence>
<accession>A0ABP7BBZ9</accession>
<dbReference type="EMBL" id="BAAAZP010000027">
    <property type="protein sequence ID" value="GAA3654364.1"/>
    <property type="molecule type" value="Genomic_DNA"/>
</dbReference>
<dbReference type="Pfam" id="PF00005">
    <property type="entry name" value="ABC_tran"/>
    <property type="match status" value="1"/>
</dbReference>
<evidence type="ECO:0000256" key="2">
    <source>
        <dbReference type="ARBA" id="ARBA00022741"/>
    </source>
</evidence>
<dbReference type="InterPro" id="IPR051120">
    <property type="entry name" value="ABC_AA/LPS_Transport"/>
</dbReference>
<gene>
    <name evidence="5" type="ORF">GCM10022224_016620</name>
</gene>
<dbReference type="PANTHER" id="PTHR45772">
    <property type="entry name" value="CONSERVED COMPONENT OF ABC TRANSPORTER FOR NATURAL AMINO ACIDS-RELATED"/>
    <property type="match status" value="1"/>
</dbReference>
<dbReference type="InterPro" id="IPR003439">
    <property type="entry name" value="ABC_transporter-like_ATP-bd"/>
</dbReference>
<evidence type="ECO:0000313" key="6">
    <source>
        <dbReference type="Proteomes" id="UP001500902"/>
    </source>
</evidence>
<organism evidence="5 6">
    <name type="scientific">Nonomuraea antimicrobica</name>
    <dbReference type="NCBI Taxonomy" id="561173"/>
    <lineage>
        <taxon>Bacteria</taxon>
        <taxon>Bacillati</taxon>
        <taxon>Actinomycetota</taxon>
        <taxon>Actinomycetes</taxon>
        <taxon>Streptosporangiales</taxon>
        <taxon>Streptosporangiaceae</taxon>
        <taxon>Nonomuraea</taxon>
    </lineage>
</organism>
<feature type="domain" description="ABC transporter" evidence="4">
    <location>
        <begin position="15"/>
        <end position="263"/>
    </location>
</feature>
<dbReference type="InterPro" id="IPR027417">
    <property type="entry name" value="P-loop_NTPase"/>
</dbReference>
<comment type="caution">
    <text evidence="5">The sequence shown here is derived from an EMBL/GenBank/DDBJ whole genome shotgun (WGS) entry which is preliminary data.</text>
</comment>
<reference evidence="6" key="1">
    <citation type="journal article" date="2019" name="Int. J. Syst. Evol. Microbiol.">
        <title>The Global Catalogue of Microorganisms (GCM) 10K type strain sequencing project: providing services to taxonomists for standard genome sequencing and annotation.</title>
        <authorList>
            <consortium name="The Broad Institute Genomics Platform"/>
            <consortium name="The Broad Institute Genome Sequencing Center for Infectious Disease"/>
            <person name="Wu L."/>
            <person name="Ma J."/>
        </authorList>
    </citation>
    <scope>NUCLEOTIDE SEQUENCE [LARGE SCALE GENOMIC DNA]</scope>
    <source>
        <strain evidence="6">JCM 16904</strain>
    </source>
</reference>